<dbReference type="GO" id="GO:0006508">
    <property type="term" value="P:proteolysis"/>
    <property type="evidence" value="ECO:0007669"/>
    <property type="project" value="UniProtKB-KW"/>
</dbReference>
<keyword evidence="1" id="KW-0378">Hydrolase</keyword>
<dbReference type="PANTHER" id="PTHR10127">
    <property type="entry name" value="DISCOIDIN, CUB, EGF, LAMININ , AND ZINC METALLOPROTEASE DOMAIN CONTAINING"/>
    <property type="match status" value="1"/>
</dbReference>
<dbReference type="SMART" id="SM00235">
    <property type="entry name" value="ZnMc"/>
    <property type="match status" value="1"/>
</dbReference>
<dbReference type="Pfam" id="PF01400">
    <property type="entry name" value="Astacin"/>
    <property type="match status" value="1"/>
</dbReference>
<keyword evidence="4" id="KW-1185">Reference proteome</keyword>
<gene>
    <name evidence="3" type="ORF">PSON_ATCC_30995.1.T0820013</name>
</gene>
<evidence type="ECO:0000256" key="1">
    <source>
        <dbReference type="PROSITE-ProRule" id="PRU01211"/>
    </source>
</evidence>
<keyword evidence="1" id="KW-0482">Metalloprotease</keyword>
<dbReference type="InterPro" id="IPR001506">
    <property type="entry name" value="Peptidase_M12A"/>
</dbReference>
<feature type="binding site" evidence="1">
    <location>
        <position position="142"/>
    </location>
    <ligand>
        <name>Zn(2+)</name>
        <dbReference type="ChEBI" id="CHEBI:29105"/>
        <note>catalytic</note>
    </ligand>
</feature>
<comment type="caution">
    <text evidence="1">Lacks conserved residue(s) required for the propagation of feature annotation.</text>
</comment>
<organism evidence="3 4">
    <name type="scientific">Paramecium sonneborni</name>
    <dbReference type="NCBI Taxonomy" id="65129"/>
    <lineage>
        <taxon>Eukaryota</taxon>
        <taxon>Sar</taxon>
        <taxon>Alveolata</taxon>
        <taxon>Ciliophora</taxon>
        <taxon>Intramacronucleata</taxon>
        <taxon>Oligohymenophorea</taxon>
        <taxon>Peniculida</taxon>
        <taxon>Parameciidae</taxon>
        <taxon>Paramecium</taxon>
    </lineage>
</organism>
<dbReference type="PANTHER" id="PTHR10127:SF850">
    <property type="entry name" value="METALLOENDOPEPTIDASE"/>
    <property type="match status" value="1"/>
</dbReference>
<name>A0A8S1PN46_9CILI</name>
<dbReference type="PROSITE" id="PS51864">
    <property type="entry name" value="ASTACIN"/>
    <property type="match status" value="1"/>
</dbReference>
<dbReference type="GO" id="GO:0004222">
    <property type="term" value="F:metalloendopeptidase activity"/>
    <property type="evidence" value="ECO:0007669"/>
    <property type="project" value="UniProtKB-UniRule"/>
</dbReference>
<dbReference type="GO" id="GO:0008270">
    <property type="term" value="F:zinc ion binding"/>
    <property type="evidence" value="ECO:0007669"/>
    <property type="project" value="UniProtKB-UniRule"/>
</dbReference>
<sequence length="302" mass="35794">MHLRNQFIQNLNTIHAGQKIYADRMPSSKNIKMAYWVWPDGILPYMIDESFLQDMRIQLEKAILEFQQQTPIRFLKIQDPSKYKHYLIYLQDPNKKGEGYVKKCGRQPEEVGKSIKHEVFINRTARYATYLHETMHILGFMHTQCRDDRDLYVIINPGYEEVNDYQKRPNFQMIGNYDKQSIMHYSIGNECKMQPRPEYAGQTFGYAEHLSSQDIQVIKLIYGHEKCSYSVYQAEEIIQLYCKCETCNLIVCIPCGLVCHKEKNHKTKMENQYTQDYKYKQLCCQCGMNNHQCNGQNQFLLK</sequence>
<dbReference type="EMBL" id="CAJJDN010000082">
    <property type="protein sequence ID" value="CAD8104259.1"/>
    <property type="molecule type" value="Genomic_DNA"/>
</dbReference>
<dbReference type="Proteomes" id="UP000692954">
    <property type="component" value="Unassembled WGS sequence"/>
</dbReference>
<proteinExistence type="predicted"/>
<feature type="active site" evidence="1">
    <location>
        <position position="133"/>
    </location>
</feature>
<dbReference type="AlphaFoldDB" id="A0A8S1PN46"/>
<evidence type="ECO:0000259" key="2">
    <source>
        <dbReference type="PROSITE" id="PS51864"/>
    </source>
</evidence>
<keyword evidence="1" id="KW-0479">Metal-binding</keyword>
<accession>A0A8S1PN46</accession>
<dbReference type="OrthoDB" id="310934at2759"/>
<reference evidence="3" key="1">
    <citation type="submission" date="2021-01" db="EMBL/GenBank/DDBJ databases">
        <authorList>
            <consortium name="Genoscope - CEA"/>
            <person name="William W."/>
        </authorList>
    </citation>
    <scope>NUCLEOTIDE SEQUENCE</scope>
</reference>
<feature type="domain" description="Peptidase M12A" evidence="2">
    <location>
        <begin position="29"/>
        <end position="228"/>
    </location>
</feature>
<evidence type="ECO:0000313" key="4">
    <source>
        <dbReference type="Proteomes" id="UP000692954"/>
    </source>
</evidence>
<evidence type="ECO:0000313" key="3">
    <source>
        <dbReference type="EMBL" id="CAD8104259.1"/>
    </source>
</evidence>
<comment type="cofactor">
    <cofactor evidence="1">
        <name>Zn(2+)</name>
        <dbReference type="ChEBI" id="CHEBI:29105"/>
    </cofactor>
    <text evidence="1">Binds 1 zinc ion per subunit.</text>
</comment>
<feature type="binding site" evidence="1">
    <location>
        <position position="136"/>
    </location>
    <ligand>
        <name>Zn(2+)</name>
        <dbReference type="ChEBI" id="CHEBI:29105"/>
        <note>catalytic</note>
    </ligand>
</feature>
<protein>
    <recommendedName>
        <fullName evidence="2">Peptidase M12A domain-containing protein</fullName>
    </recommendedName>
</protein>
<feature type="binding site" evidence="1">
    <location>
        <position position="132"/>
    </location>
    <ligand>
        <name>Zn(2+)</name>
        <dbReference type="ChEBI" id="CHEBI:29105"/>
        <note>catalytic</note>
    </ligand>
</feature>
<keyword evidence="1" id="KW-0645">Protease</keyword>
<comment type="caution">
    <text evidence="3">The sequence shown here is derived from an EMBL/GenBank/DDBJ whole genome shotgun (WGS) entry which is preliminary data.</text>
</comment>
<keyword evidence="1" id="KW-0862">Zinc</keyword>
<dbReference type="InterPro" id="IPR006026">
    <property type="entry name" value="Peptidase_Metallo"/>
</dbReference>